<organism evidence="2 3">
    <name type="scientific">Trypanosoma cruzi marinkellei</name>
    <dbReference type="NCBI Taxonomy" id="85056"/>
    <lineage>
        <taxon>Eukaryota</taxon>
        <taxon>Discoba</taxon>
        <taxon>Euglenozoa</taxon>
        <taxon>Kinetoplastea</taxon>
        <taxon>Metakinetoplastina</taxon>
        <taxon>Trypanosomatida</taxon>
        <taxon>Trypanosomatidae</taxon>
        <taxon>Trypanosoma</taxon>
        <taxon>Schizotrypanum</taxon>
    </lineage>
</organism>
<proteinExistence type="predicted"/>
<dbReference type="Proteomes" id="UP000007350">
    <property type="component" value="Unassembled WGS sequence"/>
</dbReference>
<accession>K2PEY3</accession>
<feature type="region of interest" description="Disordered" evidence="1">
    <location>
        <begin position="19"/>
        <end position="44"/>
    </location>
</feature>
<protein>
    <submittedName>
        <fullName evidence="2">Uncharacterized protein</fullName>
    </submittedName>
</protein>
<evidence type="ECO:0000313" key="3">
    <source>
        <dbReference type="Proteomes" id="UP000007350"/>
    </source>
</evidence>
<gene>
    <name evidence="2" type="ORF">MOQ_000279</name>
</gene>
<evidence type="ECO:0000313" key="2">
    <source>
        <dbReference type="EMBL" id="EKF39492.1"/>
    </source>
</evidence>
<keyword evidence="3" id="KW-1185">Reference proteome</keyword>
<sequence length="329" mass="37015">MLSSARALLARLEIYRGDKAKEEEEEKEEKELQPLPQPPRRHPPLAVDAVLTRRVALLRKRLNALKEENGGLRREIERAERKIATHSLPTAATLMLGFQCVLEECSRALQSEGEHVQETSFMRDALIYALQQLYSLKSFMKTFESLHEAYRQVQREGVQLVLENYVGEILVDDIRRAAAELIVRYDVLEERRMQSVSEYSLLQRSFANAVGVAVSRAMLHVGKSKQAGQPALSLLSAMQQVVLKALDVFRYLERDVATSFSQGVGVNEVLLKRLHAISLSMVPQNAEPTTAELQAMTGGVAEMDMDQRGDDCYDVCVQSLQAALFLLED</sequence>
<comment type="caution">
    <text evidence="2">The sequence shown here is derived from an EMBL/GenBank/DDBJ whole genome shotgun (WGS) entry which is preliminary data.</text>
</comment>
<dbReference type="OrthoDB" id="248904at2759"/>
<dbReference type="EMBL" id="AHKC01001168">
    <property type="protein sequence ID" value="EKF39492.1"/>
    <property type="molecule type" value="Genomic_DNA"/>
</dbReference>
<dbReference type="AlphaFoldDB" id="K2PEY3"/>
<reference evidence="2 3" key="1">
    <citation type="journal article" date="2012" name="BMC Genomics">
        <title>Comparative genomic analysis of human infective Trypanosoma cruzi lineages with the bat-restricted subspecies T. cruzi marinkellei.</title>
        <authorList>
            <person name="Franzen O."/>
            <person name="Talavera-Lopez C."/>
            <person name="Ochaya S."/>
            <person name="Butler C.E."/>
            <person name="Messenger L.A."/>
            <person name="Lewis M.D."/>
            <person name="Llewellyn M.S."/>
            <person name="Marinkelle C.J."/>
            <person name="Tyler K.M."/>
            <person name="Miles M.A."/>
            <person name="Andersson B."/>
        </authorList>
    </citation>
    <scope>NUCLEOTIDE SEQUENCE [LARGE SCALE GENOMIC DNA]</scope>
    <source>
        <strain evidence="2 3">B7</strain>
    </source>
</reference>
<evidence type="ECO:0000256" key="1">
    <source>
        <dbReference type="SAM" id="MobiDB-lite"/>
    </source>
</evidence>
<name>K2PEY3_TRYCR</name>